<dbReference type="InterPro" id="IPR013087">
    <property type="entry name" value="Znf_C2H2_type"/>
</dbReference>
<dbReference type="OrthoDB" id="6077919at2759"/>
<feature type="domain" description="C2H2-type" evidence="1">
    <location>
        <begin position="47"/>
        <end position="72"/>
    </location>
</feature>
<feature type="domain" description="C2H2-type" evidence="1">
    <location>
        <begin position="142"/>
        <end position="167"/>
    </location>
</feature>
<dbReference type="STRING" id="78915.A0A4P9XQR8"/>
<dbReference type="Proteomes" id="UP000271241">
    <property type="component" value="Unassembled WGS sequence"/>
</dbReference>
<evidence type="ECO:0000313" key="2">
    <source>
        <dbReference type="EMBL" id="RKP07851.1"/>
    </source>
</evidence>
<evidence type="ECO:0000313" key="3">
    <source>
        <dbReference type="Proteomes" id="UP000271241"/>
    </source>
</evidence>
<evidence type="ECO:0000259" key="1">
    <source>
        <dbReference type="SMART" id="SM00355"/>
    </source>
</evidence>
<dbReference type="SMART" id="SM00355">
    <property type="entry name" value="ZnF_C2H2"/>
    <property type="match status" value="2"/>
</dbReference>
<dbReference type="EMBL" id="KZ992665">
    <property type="protein sequence ID" value="RKP07851.1"/>
    <property type="molecule type" value="Genomic_DNA"/>
</dbReference>
<dbReference type="Pfam" id="PF13912">
    <property type="entry name" value="zf-C2H2_6"/>
    <property type="match status" value="1"/>
</dbReference>
<organism evidence="2 3">
    <name type="scientific">Thamnocephalis sphaerospora</name>
    <dbReference type="NCBI Taxonomy" id="78915"/>
    <lineage>
        <taxon>Eukaryota</taxon>
        <taxon>Fungi</taxon>
        <taxon>Fungi incertae sedis</taxon>
        <taxon>Zoopagomycota</taxon>
        <taxon>Zoopagomycotina</taxon>
        <taxon>Zoopagomycetes</taxon>
        <taxon>Zoopagales</taxon>
        <taxon>Sigmoideomycetaceae</taxon>
        <taxon>Thamnocephalis</taxon>
    </lineage>
</organism>
<accession>A0A4P9XQR8</accession>
<sequence length="197" mass="23137">MFVGHNVAAQAARFNRELQLHLDNVLIEADAGLRRVNPWMYGCLQLLRCGYCYKQFHSLQSMEAHLNTTTQHQVFSCCGDVFETEEALQAHIARNDCDENRRKQERQQQQRARDIDLFEMIDRHTHRRGHVSKWLADALEDLYCPYCRELFDDLNDLEDHLLTTNEHHVFSCCGRVFQTHQGMRAHQQGAACRKYES</sequence>
<dbReference type="Gene3D" id="3.30.160.60">
    <property type="entry name" value="Classic Zinc Finger"/>
    <property type="match status" value="2"/>
</dbReference>
<keyword evidence="3" id="KW-1185">Reference proteome</keyword>
<proteinExistence type="predicted"/>
<name>A0A4P9XQR8_9FUNG</name>
<gene>
    <name evidence="2" type="ORF">THASP1DRAFT_30334</name>
</gene>
<reference evidence="3" key="1">
    <citation type="journal article" date="2018" name="Nat. Microbiol.">
        <title>Leveraging single-cell genomics to expand the fungal tree of life.</title>
        <authorList>
            <person name="Ahrendt S.R."/>
            <person name="Quandt C.A."/>
            <person name="Ciobanu D."/>
            <person name="Clum A."/>
            <person name="Salamov A."/>
            <person name="Andreopoulos B."/>
            <person name="Cheng J.F."/>
            <person name="Woyke T."/>
            <person name="Pelin A."/>
            <person name="Henrissat B."/>
            <person name="Reynolds N.K."/>
            <person name="Benny G.L."/>
            <person name="Smith M.E."/>
            <person name="James T.Y."/>
            <person name="Grigoriev I.V."/>
        </authorList>
    </citation>
    <scope>NUCLEOTIDE SEQUENCE [LARGE SCALE GENOMIC DNA]</scope>
    <source>
        <strain evidence="3">RSA 1356</strain>
    </source>
</reference>
<protein>
    <recommendedName>
        <fullName evidence="1">C2H2-type domain-containing protein</fullName>
    </recommendedName>
</protein>
<dbReference type="AlphaFoldDB" id="A0A4P9XQR8"/>